<sequence length="273" mass="31883">MLIQLSCLIKACDRLGFVYAFFDDNQNGIIVDTPKGKLWFVNSAVSINLDTDNNIAQDKYFTYKLLSKDVRMPFSTCYVDPFIREQYSEYITLTDYSLITKEITRSHKFPCIVKSTRQTHGINVLLCQSRQEVTRAVKMIFNPKSKDYDYTVLAQEYIKPHHEFRLVALDGKIQFMYEKDTTDAQFNGNISPLHWENARAKLVDDRTIISDFQKFVDPIFKTFPIRFAGLDVIVDENNQKYLIEVNSRPGFANFMRDNGEDEVIKLYENVLQR</sequence>
<feature type="domain" description="ATP-grasp" evidence="2">
    <location>
        <begin position="64"/>
        <end position="271"/>
    </location>
</feature>
<name>A0A1F7GD74_9BACT</name>
<dbReference type="GO" id="GO:0009432">
    <property type="term" value="P:SOS response"/>
    <property type="evidence" value="ECO:0007669"/>
    <property type="project" value="TreeGrafter"/>
</dbReference>
<dbReference type="InterPro" id="IPR013815">
    <property type="entry name" value="ATP_grasp_subdomain_1"/>
</dbReference>
<dbReference type="PANTHER" id="PTHR21621:SF0">
    <property type="entry name" value="BETA-CITRYLGLUTAMATE SYNTHASE B-RELATED"/>
    <property type="match status" value="1"/>
</dbReference>
<dbReference type="AlphaFoldDB" id="A0A1F7GD74"/>
<dbReference type="GO" id="GO:0005737">
    <property type="term" value="C:cytoplasm"/>
    <property type="evidence" value="ECO:0007669"/>
    <property type="project" value="TreeGrafter"/>
</dbReference>
<dbReference type="GO" id="GO:0018169">
    <property type="term" value="F:ribosomal S6-glutamic acid ligase activity"/>
    <property type="evidence" value="ECO:0007669"/>
    <property type="project" value="TreeGrafter"/>
</dbReference>
<dbReference type="PROSITE" id="PS50975">
    <property type="entry name" value="ATP_GRASP"/>
    <property type="match status" value="1"/>
</dbReference>
<evidence type="ECO:0000313" key="3">
    <source>
        <dbReference type="EMBL" id="OGK16819.1"/>
    </source>
</evidence>
<dbReference type="SUPFAM" id="SSF56059">
    <property type="entry name" value="Glutathione synthetase ATP-binding domain-like"/>
    <property type="match status" value="1"/>
</dbReference>
<accession>A0A1F7GD74</accession>
<dbReference type="PANTHER" id="PTHR21621">
    <property type="entry name" value="RIBOSOMAL PROTEIN S6 MODIFICATION PROTEIN"/>
    <property type="match status" value="1"/>
</dbReference>
<evidence type="ECO:0000259" key="2">
    <source>
        <dbReference type="PROSITE" id="PS50975"/>
    </source>
</evidence>
<evidence type="ECO:0000256" key="1">
    <source>
        <dbReference type="PROSITE-ProRule" id="PRU00409"/>
    </source>
</evidence>
<dbReference type="GO" id="GO:0005524">
    <property type="term" value="F:ATP binding"/>
    <property type="evidence" value="ECO:0007669"/>
    <property type="project" value="UniProtKB-UniRule"/>
</dbReference>
<dbReference type="EMBL" id="MFZF01000010">
    <property type="protein sequence ID" value="OGK16819.1"/>
    <property type="molecule type" value="Genomic_DNA"/>
</dbReference>
<comment type="caution">
    <text evidence="3">The sequence shown here is derived from an EMBL/GenBank/DDBJ whole genome shotgun (WGS) entry which is preliminary data.</text>
</comment>
<dbReference type="Proteomes" id="UP000178372">
    <property type="component" value="Unassembled WGS sequence"/>
</dbReference>
<gene>
    <name evidence="3" type="ORF">A2690_03515</name>
</gene>
<proteinExistence type="predicted"/>
<keyword evidence="1" id="KW-0547">Nucleotide-binding</keyword>
<organism evidence="3 4">
    <name type="scientific">Candidatus Roizmanbacteria bacterium RIFCSPHIGHO2_01_FULL_39_12b</name>
    <dbReference type="NCBI Taxonomy" id="1802030"/>
    <lineage>
        <taxon>Bacteria</taxon>
        <taxon>Candidatus Roizmaniibacteriota</taxon>
    </lineage>
</organism>
<reference evidence="3 4" key="1">
    <citation type="journal article" date="2016" name="Nat. Commun.">
        <title>Thousands of microbial genomes shed light on interconnected biogeochemical processes in an aquifer system.</title>
        <authorList>
            <person name="Anantharaman K."/>
            <person name="Brown C.T."/>
            <person name="Hug L.A."/>
            <person name="Sharon I."/>
            <person name="Castelle C.J."/>
            <person name="Probst A.J."/>
            <person name="Thomas B.C."/>
            <person name="Singh A."/>
            <person name="Wilkins M.J."/>
            <person name="Karaoz U."/>
            <person name="Brodie E.L."/>
            <person name="Williams K.H."/>
            <person name="Hubbard S.S."/>
            <person name="Banfield J.F."/>
        </authorList>
    </citation>
    <scope>NUCLEOTIDE SEQUENCE [LARGE SCALE GENOMIC DNA]</scope>
</reference>
<dbReference type="Gene3D" id="3.30.470.20">
    <property type="entry name" value="ATP-grasp fold, B domain"/>
    <property type="match status" value="1"/>
</dbReference>
<keyword evidence="1" id="KW-0067">ATP-binding</keyword>
<dbReference type="Gene3D" id="3.30.1490.20">
    <property type="entry name" value="ATP-grasp fold, A domain"/>
    <property type="match status" value="1"/>
</dbReference>
<dbReference type="GO" id="GO:0046872">
    <property type="term" value="F:metal ion binding"/>
    <property type="evidence" value="ECO:0007669"/>
    <property type="project" value="InterPro"/>
</dbReference>
<dbReference type="InterPro" id="IPR011761">
    <property type="entry name" value="ATP-grasp"/>
</dbReference>
<dbReference type="Pfam" id="PF08443">
    <property type="entry name" value="RimK"/>
    <property type="match status" value="1"/>
</dbReference>
<protein>
    <recommendedName>
        <fullName evidence="2">ATP-grasp domain-containing protein</fullName>
    </recommendedName>
</protein>
<dbReference type="InterPro" id="IPR013651">
    <property type="entry name" value="ATP-grasp_RimK-type"/>
</dbReference>
<evidence type="ECO:0000313" key="4">
    <source>
        <dbReference type="Proteomes" id="UP000178372"/>
    </source>
</evidence>